<dbReference type="InterPro" id="IPR050490">
    <property type="entry name" value="Bact_solute-bd_prot1"/>
</dbReference>
<dbReference type="InterPro" id="IPR006059">
    <property type="entry name" value="SBP"/>
</dbReference>
<evidence type="ECO:0000313" key="2">
    <source>
        <dbReference type="EMBL" id="TXL61366.1"/>
    </source>
</evidence>
<dbReference type="RefSeq" id="WP_147685580.1">
    <property type="nucleotide sequence ID" value="NZ_VDUX01000003.1"/>
</dbReference>
<dbReference type="SUPFAM" id="SSF53850">
    <property type="entry name" value="Periplasmic binding protein-like II"/>
    <property type="match status" value="1"/>
</dbReference>
<accession>A0A5C8NJT8</accession>
<comment type="caution">
    <text evidence="2">The sequence shown here is derived from an EMBL/GenBank/DDBJ whole genome shotgun (WGS) entry which is preliminary data.</text>
</comment>
<dbReference type="Proteomes" id="UP000321571">
    <property type="component" value="Unassembled WGS sequence"/>
</dbReference>
<keyword evidence="1" id="KW-0732">Signal</keyword>
<name>A0A5C8NJT8_9ACTN</name>
<sequence>MTRRNRKTSILAAVVAAALSVTMAGCSSGSGDSGSSETGADGWSRAYEGTQLNVIGEATANTQILEKQLPDFEKKTGITVNLEQAPYDSLVQKAVLDFTTHKGNYDVLSIPYEYLGAFAEKKYIAPENDFLKGDAKGAGDDFSADDIIPALWEASSKWKDNWYGMPSNSAVMMMFYRKDLFDNADEKVAFKKKYGYDLAPAKTWDQYRDIAEFFNRPKGAEAGGAKLKDALHGVTVAGKRHVATVLEWMNYSWTKGGDLFTDGKPAINSQANVDALTYEKELTKFAPKGFTSATWDETTADLQQGLAAQAITWGDTAGAMEDKSASKVVGKMGYADIPVEKEGDKPEAHLGSWTYSINADSKNEEAGRLFMAWALSTTTQKALAEQGGLPALTSTFTDASLVSSLPYWKQELQSLKEAKSRPRIPQWSGISDAMALALSRALSGQTSPQSALDDAQSKIEDLMSGSLPVTYQ</sequence>
<dbReference type="AlphaFoldDB" id="A0A5C8NJT8"/>
<feature type="signal peptide" evidence="1">
    <location>
        <begin position="1"/>
        <end position="24"/>
    </location>
</feature>
<dbReference type="PANTHER" id="PTHR43649">
    <property type="entry name" value="ARABINOSE-BINDING PROTEIN-RELATED"/>
    <property type="match status" value="1"/>
</dbReference>
<protein>
    <submittedName>
        <fullName evidence="2">Extracellular solute-binding protein</fullName>
    </submittedName>
</protein>
<dbReference type="Pfam" id="PF01547">
    <property type="entry name" value="SBP_bac_1"/>
    <property type="match status" value="1"/>
</dbReference>
<dbReference type="EMBL" id="VDUX01000003">
    <property type="protein sequence ID" value="TXL61366.1"/>
    <property type="molecule type" value="Genomic_DNA"/>
</dbReference>
<dbReference type="OrthoDB" id="9770625at2"/>
<dbReference type="PROSITE" id="PS51257">
    <property type="entry name" value="PROKAR_LIPOPROTEIN"/>
    <property type="match status" value="1"/>
</dbReference>
<gene>
    <name evidence="2" type="ORF">FHP06_08025</name>
</gene>
<keyword evidence="3" id="KW-1185">Reference proteome</keyword>
<dbReference type="PANTHER" id="PTHR43649:SF12">
    <property type="entry name" value="DIACETYLCHITOBIOSE BINDING PROTEIN DASA"/>
    <property type="match status" value="1"/>
</dbReference>
<organism evidence="2 3">
    <name type="scientific">Aeromicrobium terrae</name>
    <dbReference type="NCBI Taxonomy" id="2498846"/>
    <lineage>
        <taxon>Bacteria</taxon>
        <taxon>Bacillati</taxon>
        <taxon>Actinomycetota</taxon>
        <taxon>Actinomycetes</taxon>
        <taxon>Propionibacteriales</taxon>
        <taxon>Nocardioidaceae</taxon>
        <taxon>Aeromicrobium</taxon>
    </lineage>
</organism>
<feature type="chain" id="PRO_5038840684" evidence="1">
    <location>
        <begin position="25"/>
        <end position="472"/>
    </location>
</feature>
<proteinExistence type="predicted"/>
<dbReference type="Gene3D" id="3.40.190.10">
    <property type="entry name" value="Periplasmic binding protein-like II"/>
    <property type="match status" value="2"/>
</dbReference>
<evidence type="ECO:0000256" key="1">
    <source>
        <dbReference type="SAM" id="SignalP"/>
    </source>
</evidence>
<reference evidence="2 3" key="1">
    <citation type="submission" date="2019-06" db="EMBL/GenBank/DDBJ databases">
        <title>Aeromicrobium sp. nov., isolated from a maize field.</title>
        <authorList>
            <person name="Lin S.-Y."/>
            <person name="Tsai C.-F."/>
            <person name="Young C.-C."/>
        </authorList>
    </citation>
    <scope>NUCLEOTIDE SEQUENCE [LARGE SCALE GENOMIC DNA]</scope>
    <source>
        <strain evidence="2 3">CC-CFT486</strain>
    </source>
</reference>
<evidence type="ECO:0000313" key="3">
    <source>
        <dbReference type="Proteomes" id="UP000321571"/>
    </source>
</evidence>